<dbReference type="AlphaFoldDB" id="A0A7S3IQU3"/>
<dbReference type="PANTHER" id="PTHR11010:SF11">
    <property type="entry name" value="THYMUS-SPECIFIC SERINE PROTEASE"/>
    <property type="match status" value="1"/>
</dbReference>
<protein>
    <recommendedName>
        <fullName evidence="7">Serine carboxypeptidase</fullName>
    </recommendedName>
</protein>
<keyword evidence="4" id="KW-0378">Hydrolase</keyword>
<reference evidence="6" key="1">
    <citation type="submission" date="2021-01" db="EMBL/GenBank/DDBJ databases">
        <authorList>
            <person name="Corre E."/>
            <person name="Pelletier E."/>
            <person name="Niang G."/>
            <person name="Scheremetjew M."/>
            <person name="Finn R."/>
            <person name="Kale V."/>
            <person name="Holt S."/>
            <person name="Cochrane G."/>
            <person name="Meng A."/>
            <person name="Brown T."/>
            <person name="Cohen L."/>
        </authorList>
    </citation>
    <scope>NUCLEOTIDE SEQUENCE</scope>
    <source>
        <strain evidence="6">S3</strain>
    </source>
</reference>
<dbReference type="Pfam" id="PF05577">
    <property type="entry name" value="Peptidase_S28"/>
    <property type="match status" value="1"/>
</dbReference>
<organism evidence="6">
    <name type="scientific">Strombidium inclinatum</name>
    <dbReference type="NCBI Taxonomy" id="197538"/>
    <lineage>
        <taxon>Eukaryota</taxon>
        <taxon>Sar</taxon>
        <taxon>Alveolata</taxon>
        <taxon>Ciliophora</taxon>
        <taxon>Intramacronucleata</taxon>
        <taxon>Spirotrichea</taxon>
        <taxon>Oligotrichia</taxon>
        <taxon>Strombidiidae</taxon>
        <taxon>Strombidium</taxon>
    </lineage>
</organism>
<dbReference type="GO" id="GO:0008239">
    <property type="term" value="F:dipeptidyl-peptidase activity"/>
    <property type="evidence" value="ECO:0007669"/>
    <property type="project" value="TreeGrafter"/>
</dbReference>
<dbReference type="EMBL" id="HBIH01024728">
    <property type="protein sequence ID" value="CAE0329266.1"/>
    <property type="molecule type" value="Transcribed_RNA"/>
</dbReference>
<dbReference type="InterPro" id="IPR008758">
    <property type="entry name" value="Peptidase_S28"/>
</dbReference>
<dbReference type="GO" id="GO:0006508">
    <property type="term" value="P:proteolysis"/>
    <property type="evidence" value="ECO:0007669"/>
    <property type="project" value="UniProtKB-KW"/>
</dbReference>
<evidence type="ECO:0000256" key="3">
    <source>
        <dbReference type="ARBA" id="ARBA00022729"/>
    </source>
</evidence>
<evidence type="ECO:0000256" key="2">
    <source>
        <dbReference type="ARBA" id="ARBA00022670"/>
    </source>
</evidence>
<name>A0A7S3IQU3_9SPIT</name>
<evidence type="ECO:0000313" key="6">
    <source>
        <dbReference type="EMBL" id="CAE0329266.1"/>
    </source>
</evidence>
<dbReference type="PANTHER" id="PTHR11010">
    <property type="entry name" value="PROTEASE S28 PRO-X CARBOXYPEPTIDASE-RELATED"/>
    <property type="match status" value="1"/>
</dbReference>
<evidence type="ECO:0008006" key="7">
    <source>
        <dbReference type="Google" id="ProtNLM"/>
    </source>
</evidence>
<accession>A0A7S3IQU3</accession>
<evidence type="ECO:0000256" key="4">
    <source>
        <dbReference type="ARBA" id="ARBA00022801"/>
    </source>
</evidence>
<keyword evidence="5" id="KW-0325">Glycoprotein</keyword>
<dbReference type="GO" id="GO:0070008">
    <property type="term" value="F:serine-type exopeptidase activity"/>
    <property type="evidence" value="ECO:0007669"/>
    <property type="project" value="InterPro"/>
</dbReference>
<keyword evidence="2" id="KW-0645">Protease</keyword>
<proteinExistence type="inferred from homology"/>
<dbReference type="Gene3D" id="3.40.50.1820">
    <property type="entry name" value="alpha/beta hydrolase"/>
    <property type="match status" value="1"/>
</dbReference>
<comment type="similarity">
    <text evidence="1">Belongs to the peptidase S28 family.</text>
</comment>
<sequence length="238" mass="26922">MDEALKSDARNATMTAAGGAPGMHNGDFSYYFADIFTIGVQYGNRTDLCELLNSTASLSFEDKLPHIKEFGAAVGVDPTDYCRYNLMNPNLTNTAGRSWTYQYCTEFGWFQVPSEIHPSRSREFLNLDYWNDYCNFLFDVDIQINRTVSEYSFRHTAGTDTVFTNGREDPWQWATERQPLASLNQVGGLANCTNCGHCADLYTPKDSDAQELKSERQLVLDFVDAGLKKDNFPTFLQL</sequence>
<keyword evidence="3" id="KW-0732">Signal</keyword>
<dbReference type="InterPro" id="IPR042269">
    <property type="entry name" value="Ser_carbopepase_S28_SKS"/>
</dbReference>
<evidence type="ECO:0000256" key="1">
    <source>
        <dbReference type="ARBA" id="ARBA00011079"/>
    </source>
</evidence>
<gene>
    <name evidence="6" type="ORF">SINC0208_LOCUS9895</name>
</gene>
<evidence type="ECO:0000256" key="5">
    <source>
        <dbReference type="ARBA" id="ARBA00023180"/>
    </source>
</evidence>
<dbReference type="Gene3D" id="1.20.120.980">
    <property type="entry name" value="Serine carboxypeptidase S28, SKS domain"/>
    <property type="match status" value="1"/>
</dbReference>
<dbReference type="InterPro" id="IPR029058">
    <property type="entry name" value="AB_hydrolase_fold"/>
</dbReference>